<dbReference type="EMBL" id="HBUF01567751">
    <property type="protein sequence ID" value="CAG6765273.1"/>
    <property type="molecule type" value="Transcribed_RNA"/>
</dbReference>
<organism evidence="2">
    <name type="scientific">Cacopsylla melanoneura</name>
    <dbReference type="NCBI Taxonomy" id="428564"/>
    <lineage>
        <taxon>Eukaryota</taxon>
        <taxon>Metazoa</taxon>
        <taxon>Ecdysozoa</taxon>
        <taxon>Arthropoda</taxon>
        <taxon>Hexapoda</taxon>
        <taxon>Insecta</taxon>
        <taxon>Pterygota</taxon>
        <taxon>Neoptera</taxon>
        <taxon>Paraneoptera</taxon>
        <taxon>Hemiptera</taxon>
        <taxon>Sternorrhyncha</taxon>
        <taxon>Psylloidea</taxon>
        <taxon>Psyllidae</taxon>
        <taxon>Psyllinae</taxon>
        <taxon>Cacopsylla</taxon>
    </lineage>
</organism>
<dbReference type="EMBL" id="HBUF01380610">
    <property type="protein sequence ID" value="CAG6730099.1"/>
    <property type="molecule type" value="Transcribed_RNA"/>
</dbReference>
<dbReference type="EMBL" id="HBUF01058194">
    <property type="protein sequence ID" value="CAG6624821.1"/>
    <property type="molecule type" value="Transcribed_RNA"/>
</dbReference>
<feature type="chain" id="PRO_5036262597" evidence="1">
    <location>
        <begin position="17"/>
        <end position="106"/>
    </location>
</feature>
<dbReference type="EMBL" id="HBUF01567752">
    <property type="protein sequence ID" value="CAG6765274.1"/>
    <property type="molecule type" value="Transcribed_RNA"/>
</dbReference>
<keyword evidence="1" id="KW-0732">Signal</keyword>
<dbReference type="EMBL" id="HBUF01380611">
    <property type="protein sequence ID" value="CAG6730100.1"/>
    <property type="molecule type" value="Transcribed_RNA"/>
</dbReference>
<protein>
    <submittedName>
        <fullName evidence="2">Uncharacterized protein</fullName>
    </submittedName>
</protein>
<proteinExistence type="predicted"/>
<evidence type="ECO:0000256" key="1">
    <source>
        <dbReference type="SAM" id="SignalP"/>
    </source>
</evidence>
<dbReference type="EMBL" id="HBUF01058192">
    <property type="protein sequence ID" value="CAG6624819.1"/>
    <property type="molecule type" value="Transcribed_RNA"/>
</dbReference>
<name>A0A8D8YJM5_9HEMI</name>
<feature type="signal peptide" evidence="1">
    <location>
        <begin position="1"/>
        <end position="16"/>
    </location>
</feature>
<dbReference type="AlphaFoldDB" id="A0A8D8YJM5"/>
<reference evidence="2" key="1">
    <citation type="submission" date="2021-05" db="EMBL/GenBank/DDBJ databases">
        <authorList>
            <person name="Alioto T."/>
            <person name="Alioto T."/>
            <person name="Gomez Garrido J."/>
        </authorList>
    </citation>
    <scope>NUCLEOTIDE SEQUENCE</scope>
</reference>
<evidence type="ECO:0000313" key="2">
    <source>
        <dbReference type="EMBL" id="CAG6730100.1"/>
    </source>
</evidence>
<dbReference type="EMBL" id="HBUF01058193">
    <property type="protein sequence ID" value="CAG6624820.1"/>
    <property type="molecule type" value="Transcribed_RNA"/>
</dbReference>
<accession>A0A8D8YJM5</accession>
<sequence length="106" mass="12484">MCISSIFFVEVRYVLYILLTNLHVESDGHVADIVQIFRVYDFRIILVEYGFFEPKFWSYCIWLDGCSLDIGRSCFVQTLHKVCVDVLYVILAYVANESILLFKLHF</sequence>